<dbReference type="PROSITE" id="PS50893">
    <property type="entry name" value="ABC_TRANSPORTER_2"/>
    <property type="match status" value="1"/>
</dbReference>
<dbReference type="GO" id="GO:0005524">
    <property type="term" value="F:ATP binding"/>
    <property type="evidence" value="ECO:0007669"/>
    <property type="project" value="UniProtKB-KW"/>
</dbReference>
<dbReference type="InterPro" id="IPR027417">
    <property type="entry name" value="P-loop_NTPase"/>
</dbReference>
<evidence type="ECO:0000256" key="1">
    <source>
        <dbReference type="ARBA" id="ARBA00022448"/>
    </source>
</evidence>
<reference evidence="6 7" key="1">
    <citation type="submission" date="2020-03" db="EMBL/GenBank/DDBJ databases">
        <title>Sequencing the genomes of 1000 actinobacteria strains.</title>
        <authorList>
            <person name="Klenk H.-P."/>
        </authorList>
    </citation>
    <scope>NUCLEOTIDE SEQUENCE [LARGE SCALE GENOMIC DNA]</scope>
    <source>
        <strain evidence="6 7">DSM 16403</strain>
    </source>
</reference>
<dbReference type="SUPFAM" id="SSF52540">
    <property type="entry name" value="P-loop containing nucleoside triphosphate hydrolases"/>
    <property type="match status" value="1"/>
</dbReference>
<evidence type="ECO:0000256" key="2">
    <source>
        <dbReference type="ARBA" id="ARBA00022741"/>
    </source>
</evidence>
<dbReference type="PROSITE" id="PS00211">
    <property type="entry name" value="ABC_TRANSPORTER_1"/>
    <property type="match status" value="1"/>
</dbReference>
<dbReference type="PANTHER" id="PTHR45772:SF9">
    <property type="entry name" value="CONSERVED COMPONENT OF ABC TRANSPORTER FOR NATURAL AMINO ACIDS"/>
    <property type="match status" value="1"/>
</dbReference>
<dbReference type="InterPro" id="IPR003593">
    <property type="entry name" value="AAA+_ATPase"/>
</dbReference>
<dbReference type="GO" id="GO:0016887">
    <property type="term" value="F:ATP hydrolysis activity"/>
    <property type="evidence" value="ECO:0007669"/>
    <property type="project" value="InterPro"/>
</dbReference>
<dbReference type="SMART" id="SM00382">
    <property type="entry name" value="AAA"/>
    <property type="match status" value="1"/>
</dbReference>
<dbReference type="Pfam" id="PF12399">
    <property type="entry name" value="BCA_ABC_TP_C"/>
    <property type="match status" value="1"/>
</dbReference>
<dbReference type="Gene3D" id="3.40.50.300">
    <property type="entry name" value="P-loop containing nucleotide triphosphate hydrolases"/>
    <property type="match status" value="1"/>
</dbReference>
<evidence type="ECO:0000313" key="6">
    <source>
        <dbReference type="EMBL" id="NJC21713.1"/>
    </source>
</evidence>
<dbReference type="InterPro" id="IPR003439">
    <property type="entry name" value="ABC_transporter-like_ATP-bd"/>
</dbReference>
<dbReference type="FunFam" id="3.40.50.300:FF:000421">
    <property type="entry name" value="Branched-chain amino acid ABC transporter ATP-binding protein"/>
    <property type="match status" value="1"/>
</dbReference>
<dbReference type="InterPro" id="IPR032823">
    <property type="entry name" value="BCA_ABC_TP_C"/>
</dbReference>
<accession>A0A846RF71</accession>
<evidence type="ECO:0000256" key="4">
    <source>
        <dbReference type="SAM" id="MobiDB-lite"/>
    </source>
</evidence>
<dbReference type="Proteomes" id="UP000547458">
    <property type="component" value="Unassembled WGS sequence"/>
</dbReference>
<dbReference type="GO" id="GO:0005886">
    <property type="term" value="C:plasma membrane"/>
    <property type="evidence" value="ECO:0007669"/>
    <property type="project" value="TreeGrafter"/>
</dbReference>
<evidence type="ECO:0000313" key="7">
    <source>
        <dbReference type="Proteomes" id="UP000547458"/>
    </source>
</evidence>
<keyword evidence="2" id="KW-0547">Nucleotide-binding</keyword>
<keyword evidence="7" id="KW-1185">Reference proteome</keyword>
<feature type="domain" description="ABC transporter" evidence="5">
    <location>
        <begin position="47"/>
        <end position="293"/>
    </location>
</feature>
<organism evidence="6 7">
    <name type="scientific">Arthrobacter pigmenti</name>
    <dbReference type="NCBI Taxonomy" id="271432"/>
    <lineage>
        <taxon>Bacteria</taxon>
        <taxon>Bacillati</taxon>
        <taxon>Actinomycetota</taxon>
        <taxon>Actinomycetes</taxon>
        <taxon>Micrococcales</taxon>
        <taxon>Micrococcaceae</taxon>
        <taxon>Arthrobacter</taxon>
    </lineage>
</organism>
<feature type="region of interest" description="Disordered" evidence="4">
    <location>
        <begin position="1"/>
        <end position="43"/>
    </location>
</feature>
<dbReference type="CDD" id="cd03219">
    <property type="entry name" value="ABC_Mj1267_LivG_branched"/>
    <property type="match status" value="1"/>
</dbReference>
<proteinExistence type="predicted"/>
<name>A0A846RF71_9MICC</name>
<dbReference type="EMBL" id="JAATJL010000001">
    <property type="protein sequence ID" value="NJC21713.1"/>
    <property type="molecule type" value="Genomic_DNA"/>
</dbReference>
<feature type="compositionally biased region" description="Basic and acidic residues" evidence="4">
    <location>
        <begin position="1"/>
        <end position="27"/>
    </location>
</feature>
<evidence type="ECO:0000256" key="3">
    <source>
        <dbReference type="ARBA" id="ARBA00022840"/>
    </source>
</evidence>
<sequence>MTEHASREQLPQERAEASPEAVDHMTDSRPIAAETPGPGCRKRDPIVTAKNVTRSFGGINAVDVEYLEIPRNKITALIGPNGAGKTTLFNLLTGFDTPQSGEWQFDGHSLEGVAPYKVARLGMVRTFQLTKVMGKLTVMENMRLGAKDQPGESLLRALFKGLWGGREKEITAQAEVLLKKFKLDTKTDDYAASLSGGQRKLLEMARALMVRPRLVMLDEPMAGVNPALTQSLLDHIKNLKAEGMTVLFVEHDMHMVRHVADWVVVMAEGRVVAEGTPGVVMKDPAVIDAYLGAHHDVDLGDSHGVEMLEVELSHDEESVIGTDNAGLLDHHHTKITEAGHRGTEEKRP</sequence>
<evidence type="ECO:0000259" key="5">
    <source>
        <dbReference type="PROSITE" id="PS50893"/>
    </source>
</evidence>
<dbReference type="InterPro" id="IPR017871">
    <property type="entry name" value="ABC_transporter-like_CS"/>
</dbReference>
<dbReference type="AlphaFoldDB" id="A0A846RF71"/>
<keyword evidence="3 6" id="KW-0067">ATP-binding</keyword>
<dbReference type="PANTHER" id="PTHR45772">
    <property type="entry name" value="CONSERVED COMPONENT OF ABC TRANSPORTER FOR NATURAL AMINO ACIDS-RELATED"/>
    <property type="match status" value="1"/>
</dbReference>
<keyword evidence="1" id="KW-0813">Transport</keyword>
<protein>
    <submittedName>
        <fullName evidence="6">Branched-chain amino acid transport system ATP-binding protein</fullName>
    </submittedName>
</protein>
<comment type="caution">
    <text evidence="6">The sequence shown here is derived from an EMBL/GenBank/DDBJ whole genome shotgun (WGS) entry which is preliminary data.</text>
</comment>
<gene>
    <name evidence="6" type="ORF">BJ994_000789</name>
</gene>
<dbReference type="Pfam" id="PF00005">
    <property type="entry name" value="ABC_tran"/>
    <property type="match status" value="1"/>
</dbReference>
<dbReference type="InterPro" id="IPR051120">
    <property type="entry name" value="ABC_AA/LPS_Transport"/>
</dbReference>